<feature type="non-terminal residue" evidence="7">
    <location>
        <position position="120"/>
    </location>
</feature>
<sequence>VDNLIPMGQTIAYLLEAFVLLYIAKLVYSKIFRKVDLKAELYARNNYALAVAVSGYFLGICLALGGALVGQSQGWQADLIDIGLYGFLAIVLMLIAGFLCEKILLHSFSNTKEIIEDQNL</sequence>
<evidence type="ECO:0000256" key="3">
    <source>
        <dbReference type="ARBA" id="ARBA00022692"/>
    </source>
</evidence>
<evidence type="ECO:0000256" key="4">
    <source>
        <dbReference type="ARBA" id="ARBA00022989"/>
    </source>
</evidence>
<keyword evidence="5 6" id="KW-0472">Membrane</keyword>
<dbReference type="EMBL" id="UINC01157735">
    <property type="protein sequence ID" value="SVD54890.1"/>
    <property type="molecule type" value="Genomic_DNA"/>
</dbReference>
<organism evidence="7">
    <name type="scientific">marine metagenome</name>
    <dbReference type="NCBI Taxonomy" id="408172"/>
    <lineage>
        <taxon>unclassified sequences</taxon>
        <taxon>metagenomes</taxon>
        <taxon>ecological metagenomes</taxon>
    </lineage>
</organism>
<keyword evidence="4 6" id="KW-1133">Transmembrane helix</keyword>
<comment type="subcellular location">
    <subcellularLocation>
        <location evidence="1">Cell membrane</location>
        <topology evidence="1">Multi-pass membrane protein</topology>
    </subcellularLocation>
</comment>
<evidence type="ECO:0000256" key="1">
    <source>
        <dbReference type="ARBA" id="ARBA00004651"/>
    </source>
</evidence>
<keyword evidence="3 6" id="KW-0812">Transmembrane</keyword>
<proteinExistence type="predicted"/>
<feature type="transmembrane region" description="Helical" evidence="6">
    <location>
        <begin position="82"/>
        <end position="100"/>
    </location>
</feature>
<gene>
    <name evidence="7" type="ORF">METZ01_LOCUS407744</name>
</gene>
<name>A0A382W8R4_9ZZZZ</name>
<feature type="transmembrane region" description="Helical" evidence="6">
    <location>
        <begin position="12"/>
        <end position="28"/>
    </location>
</feature>
<keyword evidence="2" id="KW-1003">Cell membrane</keyword>
<evidence type="ECO:0008006" key="8">
    <source>
        <dbReference type="Google" id="ProtNLM"/>
    </source>
</evidence>
<dbReference type="AlphaFoldDB" id="A0A382W8R4"/>
<evidence type="ECO:0000256" key="5">
    <source>
        <dbReference type="ARBA" id="ARBA00023136"/>
    </source>
</evidence>
<evidence type="ECO:0000256" key="2">
    <source>
        <dbReference type="ARBA" id="ARBA00022475"/>
    </source>
</evidence>
<dbReference type="Pfam" id="PF03994">
    <property type="entry name" value="DUF350"/>
    <property type="match status" value="1"/>
</dbReference>
<reference evidence="7" key="1">
    <citation type="submission" date="2018-05" db="EMBL/GenBank/DDBJ databases">
        <authorList>
            <person name="Lanie J.A."/>
            <person name="Ng W.-L."/>
            <person name="Kazmierczak K.M."/>
            <person name="Andrzejewski T.M."/>
            <person name="Davidsen T.M."/>
            <person name="Wayne K.J."/>
            <person name="Tettelin H."/>
            <person name="Glass J.I."/>
            <person name="Rusch D."/>
            <person name="Podicherti R."/>
            <person name="Tsui H.-C.T."/>
            <person name="Winkler M.E."/>
        </authorList>
    </citation>
    <scope>NUCLEOTIDE SEQUENCE</scope>
</reference>
<evidence type="ECO:0000256" key="6">
    <source>
        <dbReference type="SAM" id="Phobius"/>
    </source>
</evidence>
<protein>
    <recommendedName>
        <fullName evidence="8">DUF350 domain-containing protein</fullName>
    </recommendedName>
</protein>
<dbReference type="PANTHER" id="PTHR40043">
    <property type="entry name" value="UPF0719 INNER MEMBRANE PROTEIN YJFL"/>
    <property type="match status" value="1"/>
</dbReference>
<feature type="non-terminal residue" evidence="7">
    <location>
        <position position="1"/>
    </location>
</feature>
<dbReference type="InterPro" id="IPR007140">
    <property type="entry name" value="DUF350"/>
</dbReference>
<feature type="transmembrane region" description="Helical" evidence="6">
    <location>
        <begin position="49"/>
        <end position="70"/>
    </location>
</feature>
<evidence type="ECO:0000313" key="7">
    <source>
        <dbReference type="EMBL" id="SVD54890.1"/>
    </source>
</evidence>
<dbReference type="GO" id="GO:0005886">
    <property type="term" value="C:plasma membrane"/>
    <property type="evidence" value="ECO:0007669"/>
    <property type="project" value="UniProtKB-SubCell"/>
</dbReference>
<accession>A0A382W8R4</accession>
<dbReference type="PANTHER" id="PTHR40043:SF1">
    <property type="entry name" value="UPF0719 INNER MEMBRANE PROTEIN YJFL"/>
    <property type="match status" value="1"/>
</dbReference>